<evidence type="ECO:0000259" key="9">
    <source>
        <dbReference type="PROSITE" id="PS50110"/>
    </source>
</evidence>
<dbReference type="Gene3D" id="1.10.287.130">
    <property type="match status" value="1"/>
</dbReference>
<organism evidence="10 11">
    <name type="scientific">Candidatus Lambdaproteobacteria bacterium RIFOXYD2_FULL_50_16</name>
    <dbReference type="NCBI Taxonomy" id="1817772"/>
    <lineage>
        <taxon>Bacteria</taxon>
        <taxon>Pseudomonadati</taxon>
        <taxon>Pseudomonadota</taxon>
        <taxon>Candidatus Lambdaproteobacteria</taxon>
    </lineage>
</organism>
<dbReference type="EMBL" id="MFNE01000043">
    <property type="protein sequence ID" value="OGG94102.1"/>
    <property type="molecule type" value="Genomic_DNA"/>
</dbReference>
<feature type="transmembrane region" description="Helical" evidence="7">
    <location>
        <begin position="127"/>
        <end position="147"/>
    </location>
</feature>
<comment type="catalytic activity">
    <reaction evidence="1">
        <text>ATP + protein L-histidine = ADP + protein N-phospho-L-histidine.</text>
        <dbReference type="EC" id="2.7.13.3"/>
    </reaction>
</comment>
<feature type="modified residue" description="4-aspartylphosphate" evidence="6">
    <location>
        <position position="486"/>
    </location>
</feature>
<feature type="transmembrane region" description="Helical" evidence="7">
    <location>
        <begin position="159"/>
        <end position="177"/>
    </location>
</feature>
<evidence type="ECO:0000256" key="6">
    <source>
        <dbReference type="PROSITE-ProRule" id="PRU00169"/>
    </source>
</evidence>
<dbReference type="Gene3D" id="3.30.565.10">
    <property type="entry name" value="Histidine kinase-like ATPase, C-terminal domain"/>
    <property type="match status" value="1"/>
</dbReference>
<dbReference type="GO" id="GO:0009927">
    <property type="term" value="F:histidine phosphotransfer kinase activity"/>
    <property type="evidence" value="ECO:0007669"/>
    <property type="project" value="TreeGrafter"/>
</dbReference>
<evidence type="ECO:0000256" key="2">
    <source>
        <dbReference type="ARBA" id="ARBA00012438"/>
    </source>
</evidence>
<name>A0A1F6G7N2_9PROT</name>
<keyword evidence="4" id="KW-0808">Transferase</keyword>
<evidence type="ECO:0000256" key="1">
    <source>
        <dbReference type="ARBA" id="ARBA00000085"/>
    </source>
</evidence>
<keyword evidence="7" id="KW-1133">Transmembrane helix</keyword>
<dbReference type="InterPro" id="IPR036890">
    <property type="entry name" value="HATPase_C_sf"/>
</dbReference>
<dbReference type="SMART" id="SM00387">
    <property type="entry name" value="HATPase_c"/>
    <property type="match status" value="1"/>
</dbReference>
<protein>
    <recommendedName>
        <fullName evidence="2">histidine kinase</fullName>
        <ecNumber evidence="2">2.7.13.3</ecNumber>
    </recommendedName>
</protein>
<comment type="caution">
    <text evidence="10">The sequence shown here is derived from an EMBL/GenBank/DDBJ whole genome shotgun (WGS) entry which is preliminary data.</text>
</comment>
<dbReference type="SUPFAM" id="SSF52172">
    <property type="entry name" value="CheY-like"/>
    <property type="match status" value="1"/>
</dbReference>
<keyword evidence="5" id="KW-0418">Kinase</keyword>
<accession>A0A1F6G7N2</accession>
<dbReference type="SMART" id="SM00388">
    <property type="entry name" value="HisKA"/>
    <property type="match status" value="1"/>
</dbReference>
<dbReference type="InterPro" id="IPR001789">
    <property type="entry name" value="Sig_transdc_resp-reg_receiver"/>
</dbReference>
<evidence type="ECO:0000256" key="5">
    <source>
        <dbReference type="ARBA" id="ARBA00022777"/>
    </source>
</evidence>
<keyword evidence="3 6" id="KW-0597">Phosphoprotein</keyword>
<proteinExistence type="predicted"/>
<feature type="transmembrane region" description="Helical" evidence="7">
    <location>
        <begin position="102"/>
        <end position="120"/>
    </location>
</feature>
<evidence type="ECO:0000256" key="3">
    <source>
        <dbReference type="ARBA" id="ARBA00022553"/>
    </source>
</evidence>
<dbReference type="GO" id="GO:0005886">
    <property type="term" value="C:plasma membrane"/>
    <property type="evidence" value="ECO:0007669"/>
    <property type="project" value="TreeGrafter"/>
</dbReference>
<dbReference type="PRINTS" id="PR00344">
    <property type="entry name" value="BCTRLSENSOR"/>
</dbReference>
<dbReference type="SMART" id="SM00448">
    <property type="entry name" value="REC"/>
    <property type="match status" value="1"/>
</dbReference>
<feature type="domain" description="Response regulatory" evidence="9">
    <location>
        <begin position="437"/>
        <end position="552"/>
    </location>
</feature>
<evidence type="ECO:0000256" key="7">
    <source>
        <dbReference type="SAM" id="Phobius"/>
    </source>
</evidence>
<feature type="domain" description="Histidine kinase" evidence="8">
    <location>
        <begin position="203"/>
        <end position="418"/>
    </location>
</feature>
<dbReference type="STRING" id="1817772.A2527_09645"/>
<dbReference type="PANTHER" id="PTHR43047">
    <property type="entry name" value="TWO-COMPONENT HISTIDINE PROTEIN KINASE"/>
    <property type="match status" value="1"/>
</dbReference>
<dbReference type="InterPro" id="IPR003594">
    <property type="entry name" value="HATPase_dom"/>
</dbReference>
<dbReference type="InterPro" id="IPR005467">
    <property type="entry name" value="His_kinase_dom"/>
</dbReference>
<dbReference type="Pfam" id="PF02518">
    <property type="entry name" value="HATPase_c"/>
    <property type="match status" value="1"/>
</dbReference>
<evidence type="ECO:0000256" key="4">
    <source>
        <dbReference type="ARBA" id="ARBA00022679"/>
    </source>
</evidence>
<dbReference type="AlphaFoldDB" id="A0A1F6G7N2"/>
<keyword evidence="7" id="KW-0812">Transmembrane</keyword>
<evidence type="ECO:0000313" key="11">
    <source>
        <dbReference type="Proteomes" id="UP000178449"/>
    </source>
</evidence>
<dbReference type="Gene3D" id="3.40.50.2300">
    <property type="match status" value="1"/>
</dbReference>
<dbReference type="Pfam" id="PF00072">
    <property type="entry name" value="Response_reg"/>
    <property type="match status" value="1"/>
</dbReference>
<dbReference type="CDD" id="cd00082">
    <property type="entry name" value="HisKA"/>
    <property type="match status" value="1"/>
</dbReference>
<dbReference type="InterPro" id="IPR004358">
    <property type="entry name" value="Sig_transdc_His_kin-like_C"/>
</dbReference>
<dbReference type="SUPFAM" id="SSF55874">
    <property type="entry name" value="ATPase domain of HSP90 chaperone/DNA topoisomerase II/histidine kinase"/>
    <property type="match status" value="1"/>
</dbReference>
<dbReference type="InterPro" id="IPR036097">
    <property type="entry name" value="HisK_dim/P_sf"/>
</dbReference>
<gene>
    <name evidence="10" type="ORF">A2527_09645</name>
</gene>
<dbReference type="GO" id="GO:0000155">
    <property type="term" value="F:phosphorelay sensor kinase activity"/>
    <property type="evidence" value="ECO:0007669"/>
    <property type="project" value="InterPro"/>
</dbReference>
<dbReference type="InterPro" id="IPR011006">
    <property type="entry name" value="CheY-like_superfamily"/>
</dbReference>
<dbReference type="PROSITE" id="PS50109">
    <property type="entry name" value="HIS_KIN"/>
    <property type="match status" value="1"/>
</dbReference>
<feature type="transmembrane region" description="Helical" evidence="7">
    <location>
        <begin position="75"/>
        <end position="96"/>
    </location>
</feature>
<reference evidence="10 11" key="1">
    <citation type="journal article" date="2016" name="Nat. Commun.">
        <title>Thousands of microbial genomes shed light on interconnected biogeochemical processes in an aquifer system.</title>
        <authorList>
            <person name="Anantharaman K."/>
            <person name="Brown C.T."/>
            <person name="Hug L.A."/>
            <person name="Sharon I."/>
            <person name="Castelle C.J."/>
            <person name="Probst A.J."/>
            <person name="Thomas B.C."/>
            <person name="Singh A."/>
            <person name="Wilkins M.J."/>
            <person name="Karaoz U."/>
            <person name="Brodie E.L."/>
            <person name="Williams K.H."/>
            <person name="Hubbard S.S."/>
            <person name="Banfield J.F."/>
        </authorList>
    </citation>
    <scope>NUCLEOTIDE SEQUENCE [LARGE SCALE GENOMIC DNA]</scope>
</reference>
<keyword evidence="7" id="KW-0472">Membrane</keyword>
<sequence length="553" mass="62517">MNTQSQLAENVGLTANVDQHNLKLIWVYYLLTGFFPFWYFVDQRFIEGHTLFWRLGLPLACLPIIYLFHKKINGYTSILNLVALNIPVPFFLPILYQSEGTMTYIYLGCFSMAPVVMTVVPLWQPKWLWISLGLHLSLITAHLLWIQPNLSWEALVLTLAYYYSFTLMAGLAAMFHYGTQVREYRLRNELAEANRTKDRFFSVISHDLRGPIGSMAIIFQMLLQGRQKFTQELQEDLAHSTANIKRLLDDLLNWAKSQQGKLELRLIDFSLAGPARLTVDLLAETARQKRLQLIDQSHPAHLVHADITMVTTVIRNLLSNAIKFSPEETTITLQSFDEGSWIRFEVVDEGMGIDPDKLEKLFSSKEPPFRFSEPQKETSSGMGLVLSAEFVKKNGGQIGADSVLGKGSRFWFTLPKGIGGPTEAEEVPLVLPKGVRQFLLVEDNPLHRHSGMTALNQLQAEYELAFDGGEGIEKARSQQFQVVLMDIDLPQINGIEASLAIRNLPGLHPKIIALTSYSQEEVADKFGFSQFDGYLHKPLEAEQLVALLNSLFA</sequence>
<dbReference type="Proteomes" id="UP000178449">
    <property type="component" value="Unassembled WGS sequence"/>
</dbReference>
<evidence type="ECO:0000313" key="10">
    <source>
        <dbReference type="EMBL" id="OGG94102.1"/>
    </source>
</evidence>
<dbReference type="PROSITE" id="PS50110">
    <property type="entry name" value="RESPONSE_REGULATORY"/>
    <property type="match status" value="1"/>
</dbReference>
<dbReference type="InterPro" id="IPR003661">
    <property type="entry name" value="HisK_dim/P_dom"/>
</dbReference>
<evidence type="ECO:0000259" key="8">
    <source>
        <dbReference type="PROSITE" id="PS50109"/>
    </source>
</evidence>
<dbReference type="SUPFAM" id="SSF47384">
    <property type="entry name" value="Homodimeric domain of signal transducing histidine kinase"/>
    <property type="match status" value="1"/>
</dbReference>
<dbReference type="CDD" id="cd17546">
    <property type="entry name" value="REC_hyHK_CKI1_RcsC-like"/>
    <property type="match status" value="1"/>
</dbReference>
<dbReference type="EC" id="2.7.13.3" evidence="2"/>
<dbReference type="PANTHER" id="PTHR43047:SF72">
    <property type="entry name" value="OSMOSENSING HISTIDINE PROTEIN KINASE SLN1"/>
    <property type="match status" value="1"/>
</dbReference>
<feature type="transmembrane region" description="Helical" evidence="7">
    <location>
        <begin position="51"/>
        <end position="68"/>
    </location>
</feature>
<feature type="transmembrane region" description="Helical" evidence="7">
    <location>
        <begin position="21"/>
        <end position="39"/>
    </location>
</feature>
<dbReference type="Pfam" id="PF00512">
    <property type="entry name" value="HisKA"/>
    <property type="match status" value="1"/>
</dbReference>